<dbReference type="Proteomes" id="UP001590951">
    <property type="component" value="Unassembled WGS sequence"/>
</dbReference>
<feature type="region of interest" description="Disordered" evidence="2">
    <location>
        <begin position="1"/>
        <end position="41"/>
    </location>
</feature>
<feature type="compositionally biased region" description="Pro residues" evidence="2">
    <location>
        <begin position="216"/>
        <end position="228"/>
    </location>
</feature>
<dbReference type="PROSITE" id="PS50157">
    <property type="entry name" value="ZINC_FINGER_C2H2_2"/>
    <property type="match status" value="1"/>
</dbReference>
<dbReference type="EMBL" id="JBHFEH010000007">
    <property type="protein sequence ID" value="KAL2056588.1"/>
    <property type="molecule type" value="Genomic_DNA"/>
</dbReference>
<accession>A0ABR4BKV6</accession>
<sequence length="366" mass="40634">MAAAASGKVRSRRSRKQQSANAVTDNKTISKHRRRSESSSRRLWMMAESVLARTKALEQLDQDCSPGERPHSVPPPHMSIPPKEDANRSLYKILEAALTRISVLEKRRDICYCCAFKAPTGDECIIRGCGSVVSTQHTVRHLRTTSTPQHQVAAMILQQTECLECNKSWKIPSGLVHHERKFHGNVYTSRMEIFRPIFHQTSCSVDGKSHDIIPSPSFPPNITDPPPADSASANPTSPPDSEVHHLPRTPVYCPQPDVNAFTTPVSANPAPQPAPISLAQHPTYFLQPEWSEPNAFQSFADPTSVGFSQQQPPPAPVSCPQPDWSKSNDFNPWTPPSRPEPGSLPQHSTGRQHPDWSWHTTPSQVQ</sequence>
<dbReference type="InterPro" id="IPR013087">
    <property type="entry name" value="Znf_C2H2_type"/>
</dbReference>
<evidence type="ECO:0000256" key="2">
    <source>
        <dbReference type="SAM" id="MobiDB-lite"/>
    </source>
</evidence>
<keyword evidence="1" id="KW-0863">Zinc-finger</keyword>
<feature type="region of interest" description="Disordered" evidence="2">
    <location>
        <begin position="295"/>
        <end position="366"/>
    </location>
</feature>
<proteinExistence type="predicted"/>
<reference evidence="4 5" key="1">
    <citation type="submission" date="2024-09" db="EMBL/GenBank/DDBJ databases">
        <title>Rethinking Asexuality: The Enigmatic Case of Functional Sexual Genes in Lepraria (Stereocaulaceae).</title>
        <authorList>
            <person name="Doellman M."/>
            <person name="Sun Y."/>
            <person name="Barcenas-Pena A."/>
            <person name="Lumbsch H.T."/>
            <person name="Grewe F."/>
        </authorList>
    </citation>
    <scope>NUCLEOTIDE SEQUENCE [LARGE SCALE GENOMIC DNA]</scope>
    <source>
        <strain evidence="4 5">Grewe 0041</strain>
    </source>
</reference>
<name>A0ABR4BKV6_9LECA</name>
<evidence type="ECO:0000313" key="5">
    <source>
        <dbReference type="Proteomes" id="UP001590951"/>
    </source>
</evidence>
<feature type="domain" description="C2H2-type" evidence="3">
    <location>
        <begin position="160"/>
        <end position="183"/>
    </location>
</feature>
<protein>
    <recommendedName>
        <fullName evidence="3">C2H2-type domain-containing protein</fullName>
    </recommendedName>
</protein>
<feature type="region of interest" description="Disordered" evidence="2">
    <location>
        <begin position="208"/>
        <end position="257"/>
    </location>
</feature>
<dbReference type="PROSITE" id="PS00028">
    <property type="entry name" value="ZINC_FINGER_C2H2_1"/>
    <property type="match status" value="1"/>
</dbReference>
<feature type="region of interest" description="Disordered" evidence="2">
    <location>
        <begin position="62"/>
        <end position="83"/>
    </location>
</feature>
<evidence type="ECO:0000313" key="4">
    <source>
        <dbReference type="EMBL" id="KAL2056588.1"/>
    </source>
</evidence>
<feature type="compositionally biased region" description="Polar residues" evidence="2">
    <location>
        <begin position="295"/>
        <end position="308"/>
    </location>
</feature>
<keyword evidence="1" id="KW-0479">Metal-binding</keyword>
<evidence type="ECO:0000259" key="3">
    <source>
        <dbReference type="PROSITE" id="PS50157"/>
    </source>
</evidence>
<organism evidence="4 5">
    <name type="scientific">Lepraria finkii</name>
    <dbReference type="NCBI Taxonomy" id="1340010"/>
    <lineage>
        <taxon>Eukaryota</taxon>
        <taxon>Fungi</taxon>
        <taxon>Dikarya</taxon>
        <taxon>Ascomycota</taxon>
        <taxon>Pezizomycotina</taxon>
        <taxon>Lecanoromycetes</taxon>
        <taxon>OSLEUM clade</taxon>
        <taxon>Lecanoromycetidae</taxon>
        <taxon>Lecanorales</taxon>
        <taxon>Lecanorineae</taxon>
        <taxon>Stereocaulaceae</taxon>
        <taxon>Lepraria</taxon>
    </lineage>
</organism>
<keyword evidence="5" id="KW-1185">Reference proteome</keyword>
<keyword evidence="1" id="KW-0862">Zinc</keyword>
<gene>
    <name evidence="4" type="ORF">ABVK25_002982</name>
</gene>
<evidence type="ECO:0000256" key="1">
    <source>
        <dbReference type="PROSITE-ProRule" id="PRU00042"/>
    </source>
</evidence>
<comment type="caution">
    <text evidence="4">The sequence shown here is derived from an EMBL/GenBank/DDBJ whole genome shotgun (WGS) entry which is preliminary data.</text>
</comment>